<dbReference type="GO" id="GO:0016020">
    <property type="term" value="C:membrane"/>
    <property type="evidence" value="ECO:0007669"/>
    <property type="project" value="UniProtKB-SubCell"/>
</dbReference>
<keyword evidence="11" id="KW-1185">Reference proteome</keyword>
<comment type="subcellular location">
    <subcellularLocation>
        <location evidence="1">Membrane</location>
        <topology evidence="1">Multi-pass membrane protein</topology>
    </subcellularLocation>
</comment>
<keyword evidence="7" id="KW-0807">Transducer</keyword>
<proteinExistence type="predicted"/>
<gene>
    <name evidence="10" type="ORF">P5673_011154</name>
</gene>
<dbReference type="Gene3D" id="1.20.1070.10">
    <property type="entry name" value="Rhodopsin 7-helix transmembrane proteins"/>
    <property type="match status" value="1"/>
</dbReference>
<dbReference type="PANTHER" id="PTHR24240">
    <property type="entry name" value="OPSIN"/>
    <property type="match status" value="1"/>
</dbReference>
<dbReference type="PROSITE" id="PS50262">
    <property type="entry name" value="G_PROTEIN_RECEP_F1_2"/>
    <property type="match status" value="1"/>
</dbReference>
<evidence type="ECO:0000256" key="4">
    <source>
        <dbReference type="ARBA" id="ARBA00023040"/>
    </source>
</evidence>
<accession>A0AAD9V916</accession>
<protein>
    <submittedName>
        <fullName evidence="10">Melanopsin-B</fullName>
    </submittedName>
</protein>
<keyword evidence="4" id="KW-0297">G-protein coupled receptor</keyword>
<dbReference type="InterPro" id="IPR000276">
    <property type="entry name" value="GPCR_Rhodpsn"/>
</dbReference>
<sequence>MLESSNQSAEETILISKASYYAYGVVMFFILTVGFLGNVMTLLVLFQHEHRKKAMTPYMVNIALADIFIILFGYPVAMRANLRGKILESSHCSWGGFVNGAVGISSIFTLTEMSFVSYHGLRQVNRSSRLSPFQVVCSVAVAWLYGVLCMLPPFLGWNRFVVSASRISCCPDWSGKSISDAAYNLLLVFFGFVAPLTAMTVCYYKIYSLVHRAVVPGNLPQIQLRRRQSELKVAKVTAMNVIAFLLSWAPYCCVSLAAVFTKQFVLVDWEAEIPELLAKASVIYGPIIYSTMHSRFQATLFRILHCRRRVILAPQFITDATRNNCSARMAADRTQGTSHIDQRFLQLPLQAMKRRVAVSYGGTAICKRESSVFVSG</sequence>
<evidence type="ECO:0000256" key="6">
    <source>
        <dbReference type="ARBA" id="ARBA00023170"/>
    </source>
</evidence>
<evidence type="ECO:0000256" key="2">
    <source>
        <dbReference type="ARBA" id="ARBA00022692"/>
    </source>
</evidence>
<evidence type="ECO:0000256" key="8">
    <source>
        <dbReference type="SAM" id="Phobius"/>
    </source>
</evidence>
<keyword evidence="2 8" id="KW-0812">Transmembrane</keyword>
<feature type="transmembrane region" description="Helical" evidence="8">
    <location>
        <begin position="58"/>
        <end position="77"/>
    </location>
</feature>
<dbReference type="AlphaFoldDB" id="A0AAD9V916"/>
<dbReference type="Pfam" id="PF00001">
    <property type="entry name" value="7tm_1"/>
    <property type="match status" value="1"/>
</dbReference>
<keyword evidence="6" id="KW-0675">Receptor</keyword>
<evidence type="ECO:0000313" key="10">
    <source>
        <dbReference type="EMBL" id="KAK2565220.1"/>
    </source>
</evidence>
<evidence type="ECO:0000256" key="5">
    <source>
        <dbReference type="ARBA" id="ARBA00023136"/>
    </source>
</evidence>
<reference evidence="10" key="2">
    <citation type="journal article" date="2023" name="Science">
        <title>Genomic signatures of disease resistance in endangered staghorn corals.</title>
        <authorList>
            <person name="Vollmer S.V."/>
            <person name="Selwyn J.D."/>
            <person name="Despard B.A."/>
            <person name="Roesel C.L."/>
        </authorList>
    </citation>
    <scope>NUCLEOTIDE SEQUENCE</scope>
    <source>
        <strain evidence="10">K2</strain>
    </source>
</reference>
<feature type="transmembrane region" description="Helical" evidence="8">
    <location>
        <begin position="181"/>
        <end position="204"/>
    </location>
</feature>
<feature type="domain" description="G-protein coupled receptors family 1 profile" evidence="9">
    <location>
        <begin position="37"/>
        <end position="289"/>
    </location>
</feature>
<dbReference type="InterPro" id="IPR017452">
    <property type="entry name" value="GPCR_Rhodpsn_7TM"/>
</dbReference>
<dbReference type="PRINTS" id="PR00237">
    <property type="entry name" value="GPCRRHODOPSN"/>
</dbReference>
<feature type="transmembrane region" description="Helical" evidence="8">
    <location>
        <begin position="97"/>
        <end position="121"/>
    </location>
</feature>
<evidence type="ECO:0000256" key="3">
    <source>
        <dbReference type="ARBA" id="ARBA00022989"/>
    </source>
</evidence>
<dbReference type="Proteomes" id="UP001249851">
    <property type="component" value="Unassembled WGS sequence"/>
</dbReference>
<organism evidence="10 11">
    <name type="scientific">Acropora cervicornis</name>
    <name type="common">Staghorn coral</name>
    <dbReference type="NCBI Taxonomy" id="6130"/>
    <lineage>
        <taxon>Eukaryota</taxon>
        <taxon>Metazoa</taxon>
        <taxon>Cnidaria</taxon>
        <taxon>Anthozoa</taxon>
        <taxon>Hexacorallia</taxon>
        <taxon>Scleractinia</taxon>
        <taxon>Astrocoeniina</taxon>
        <taxon>Acroporidae</taxon>
        <taxon>Acropora</taxon>
    </lineage>
</organism>
<feature type="transmembrane region" description="Helical" evidence="8">
    <location>
        <begin position="20"/>
        <end position="46"/>
    </location>
</feature>
<evidence type="ECO:0000313" key="11">
    <source>
        <dbReference type="Proteomes" id="UP001249851"/>
    </source>
</evidence>
<feature type="transmembrane region" description="Helical" evidence="8">
    <location>
        <begin position="233"/>
        <end position="251"/>
    </location>
</feature>
<evidence type="ECO:0000259" key="9">
    <source>
        <dbReference type="PROSITE" id="PS50262"/>
    </source>
</evidence>
<keyword evidence="5 8" id="KW-0472">Membrane</keyword>
<reference evidence="10" key="1">
    <citation type="journal article" date="2023" name="G3 (Bethesda)">
        <title>Whole genome assembly and annotation of the endangered Caribbean coral Acropora cervicornis.</title>
        <authorList>
            <person name="Selwyn J.D."/>
            <person name="Vollmer S.V."/>
        </authorList>
    </citation>
    <scope>NUCLEOTIDE SEQUENCE</scope>
    <source>
        <strain evidence="10">K2</strain>
    </source>
</reference>
<keyword evidence="3 8" id="KW-1133">Transmembrane helix</keyword>
<evidence type="ECO:0000256" key="1">
    <source>
        <dbReference type="ARBA" id="ARBA00004141"/>
    </source>
</evidence>
<dbReference type="InterPro" id="IPR050125">
    <property type="entry name" value="GPCR_opsins"/>
</dbReference>
<dbReference type="GO" id="GO:0004930">
    <property type="term" value="F:G protein-coupled receptor activity"/>
    <property type="evidence" value="ECO:0007669"/>
    <property type="project" value="UniProtKB-KW"/>
</dbReference>
<evidence type="ECO:0000256" key="7">
    <source>
        <dbReference type="ARBA" id="ARBA00023224"/>
    </source>
</evidence>
<dbReference type="CDD" id="cd14969">
    <property type="entry name" value="7tmA_Opsins_type2_animals"/>
    <property type="match status" value="1"/>
</dbReference>
<dbReference type="EMBL" id="JARQWQ010000020">
    <property type="protein sequence ID" value="KAK2565220.1"/>
    <property type="molecule type" value="Genomic_DNA"/>
</dbReference>
<dbReference type="SUPFAM" id="SSF81321">
    <property type="entry name" value="Family A G protein-coupled receptor-like"/>
    <property type="match status" value="1"/>
</dbReference>
<comment type="caution">
    <text evidence="10">The sequence shown here is derived from an EMBL/GenBank/DDBJ whole genome shotgun (WGS) entry which is preliminary data.</text>
</comment>
<name>A0AAD9V916_ACRCE</name>
<feature type="transmembrane region" description="Helical" evidence="8">
    <location>
        <begin position="133"/>
        <end position="155"/>
    </location>
</feature>